<protein>
    <submittedName>
        <fullName evidence="3">Uncharacterized protein</fullName>
    </submittedName>
</protein>
<evidence type="ECO:0000313" key="4">
    <source>
        <dbReference type="Proteomes" id="UP000186817"/>
    </source>
</evidence>
<evidence type="ECO:0000256" key="2">
    <source>
        <dbReference type="SAM" id="SignalP"/>
    </source>
</evidence>
<feature type="region of interest" description="Disordered" evidence="1">
    <location>
        <begin position="129"/>
        <end position="162"/>
    </location>
</feature>
<dbReference type="InterPro" id="IPR027417">
    <property type="entry name" value="P-loop_NTPase"/>
</dbReference>
<dbReference type="AlphaFoldDB" id="A0A1Q9DAX4"/>
<name>A0A1Q9DAX4_SYMMI</name>
<dbReference type="Gene3D" id="3.40.50.300">
    <property type="entry name" value="P-loop containing nucleotide triphosphate hydrolases"/>
    <property type="match status" value="1"/>
</dbReference>
<evidence type="ECO:0000313" key="3">
    <source>
        <dbReference type="EMBL" id="OLP92285.1"/>
    </source>
</evidence>
<feature type="chain" id="PRO_5013203571" evidence="2">
    <location>
        <begin position="20"/>
        <end position="375"/>
    </location>
</feature>
<feature type="signal peptide" evidence="2">
    <location>
        <begin position="1"/>
        <end position="19"/>
    </location>
</feature>
<evidence type="ECO:0000256" key="1">
    <source>
        <dbReference type="SAM" id="MobiDB-lite"/>
    </source>
</evidence>
<dbReference type="OrthoDB" id="417089at2759"/>
<proteinExistence type="predicted"/>
<keyword evidence="4" id="KW-1185">Reference proteome</keyword>
<dbReference type="Proteomes" id="UP000186817">
    <property type="component" value="Unassembled WGS sequence"/>
</dbReference>
<sequence length="375" mass="41130">MSKTARLNIAVLAVCDVLAFLQHLPDPTVSDALKASASLYQDVDLTKMCSTAATGQPDRASGYRAAGTRHCLNWVIMHMFSNPVAGRGSFLVGRLADAGIIMLVVPEGPAEIQTRLTFCAAVDQVQKEAEEEEEVEVEEEEARQMPHSTPNAPDPQARKRSLKRSFSIPLGGAVRVTSTKERELVNFFSQVGELTMVPFGRLYRPEGIRVGYVPAVALRTPHTKVVEEIEDGCPITLADGECERLVHLLEITPTKRMQDLRPGEAQLVAILLAVFRDPDVLVLNRPCALLTDSQHRKVWTILDLWQMGGAAMVLGSLGFAADLPSRSGAPRRKRTVITSQQDVALDPNWSCSVYDLDLDTGKGVFVPRSQTRTSF</sequence>
<dbReference type="EMBL" id="LSRX01000628">
    <property type="protein sequence ID" value="OLP92285.1"/>
    <property type="molecule type" value="Genomic_DNA"/>
</dbReference>
<accession>A0A1Q9DAX4</accession>
<reference evidence="3 4" key="1">
    <citation type="submission" date="2016-02" db="EMBL/GenBank/DDBJ databases">
        <title>Genome analysis of coral dinoflagellate symbionts highlights evolutionary adaptations to a symbiotic lifestyle.</title>
        <authorList>
            <person name="Aranda M."/>
            <person name="Li Y."/>
            <person name="Liew Y.J."/>
            <person name="Baumgarten S."/>
            <person name="Simakov O."/>
            <person name="Wilson M."/>
            <person name="Piel J."/>
            <person name="Ashoor H."/>
            <person name="Bougouffa S."/>
            <person name="Bajic V.B."/>
            <person name="Ryu T."/>
            <person name="Ravasi T."/>
            <person name="Bayer T."/>
            <person name="Micklem G."/>
            <person name="Kim H."/>
            <person name="Bhak J."/>
            <person name="Lajeunesse T.C."/>
            <person name="Voolstra C.R."/>
        </authorList>
    </citation>
    <scope>NUCLEOTIDE SEQUENCE [LARGE SCALE GENOMIC DNA]</scope>
    <source>
        <strain evidence="3 4">CCMP2467</strain>
    </source>
</reference>
<comment type="caution">
    <text evidence="3">The sequence shown here is derived from an EMBL/GenBank/DDBJ whole genome shotgun (WGS) entry which is preliminary data.</text>
</comment>
<organism evidence="3 4">
    <name type="scientific">Symbiodinium microadriaticum</name>
    <name type="common">Dinoflagellate</name>
    <name type="synonym">Zooxanthella microadriatica</name>
    <dbReference type="NCBI Taxonomy" id="2951"/>
    <lineage>
        <taxon>Eukaryota</taxon>
        <taxon>Sar</taxon>
        <taxon>Alveolata</taxon>
        <taxon>Dinophyceae</taxon>
        <taxon>Suessiales</taxon>
        <taxon>Symbiodiniaceae</taxon>
        <taxon>Symbiodinium</taxon>
    </lineage>
</organism>
<keyword evidence="2" id="KW-0732">Signal</keyword>
<dbReference type="SUPFAM" id="SSF52540">
    <property type="entry name" value="P-loop containing nucleoside triphosphate hydrolases"/>
    <property type="match status" value="1"/>
</dbReference>
<gene>
    <name evidence="3" type="ORF">AK812_SmicGene25920</name>
</gene>
<feature type="compositionally biased region" description="Acidic residues" evidence="1">
    <location>
        <begin position="129"/>
        <end position="141"/>
    </location>
</feature>